<dbReference type="InterPro" id="IPR057567">
    <property type="entry name" value="TPR_TTI1_C"/>
</dbReference>
<evidence type="ECO:0000256" key="1">
    <source>
        <dbReference type="SAM" id="MobiDB-lite"/>
    </source>
</evidence>
<feature type="domain" description="TTI1 C-terminal TPR" evidence="3">
    <location>
        <begin position="890"/>
        <end position="1113"/>
    </location>
</feature>
<dbReference type="PANTHER" id="PTHR18460">
    <property type="entry name" value="TEL2 INTERACTING PROTEIN 1 TTI1 FAMILY MEMBER"/>
    <property type="match status" value="1"/>
</dbReference>
<dbReference type="Gene3D" id="1.25.10.10">
    <property type="entry name" value="Leucine-rich Repeat Variant"/>
    <property type="match status" value="1"/>
</dbReference>
<dbReference type="GO" id="GO:0005737">
    <property type="term" value="C:cytoplasm"/>
    <property type="evidence" value="ECO:0007669"/>
    <property type="project" value="TreeGrafter"/>
</dbReference>
<reference evidence="4" key="1">
    <citation type="submission" date="2022-06" db="EMBL/GenBank/DDBJ databases">
        <authorList>
            <person name="Berger JAMES D."/>
            <person name="Berger JAMES D."/>
        </authorList>
    </citation>
    <scope>NUCLEOTIDE SEQUENCE [LARGE SCALE GENOMIC DNA]</scope>
</reference>
<proteinExistence type="predicted"/>
<dbReference type="InterPro" id="IPR057566">
    <property type="entry name" value="TPR_TTI1_N"/>
</dbReference>
<keyword evidence="4" id="KW-1185">Reference proteome</keyword>
<dbReference type="Proteomes" id="UP000050795">
    <property type="component" value="Unassembled WGS sequence"/>
</dbReference>
<dbReference type="AlphaFoldDB" id="A0AA85KBS4"/>
<dbReference type="Pfam" id="PF24181">
    <property type="entry name" value="TPR_TTI1_C"/>
    <property type="match status" value="1"/>
</dbReference>
<protein>
    <submittedName>
        <fullName evidence="5">Uncharacterized protein</fullName>
    </submittedName>
</protein>
<name>A0AA85KBS4_TRIRE</name>
<dbReference type="InterPro" id="IPR016024">
    <property type="entry name" value="ARM-type_fold"/>
</dbReference>
<sequence length="1237" mass="139941">MATEYPCGLLESLRSILEKSSRSDVHMVFDEVHSCLHTLLPKTTLKCDEIESAYNLYSLLFNLSADLDRSKTLGEYVDDLSCVLFSMSTENSGREMDIVMSDECCLAIISSLSSFFTSMKLNELKTVFLPGNLPVVSHICSFLLNFGEHSKNREVCYNALHTLSLLTLSVTKFCDEGVESSLGSLTDSIRSFLPGFSTTFFRIITTDDKRSSRIREAAFNAWSSILTSVFQECTHGQERNYINKPELVTTSEWIKTTVLHLNALVSKTIDSIIHVHLELDVNKNIRLSTAFAHWLGVLLLKCHRLINLEDSQHLRYTVVSGLLTLASQSSSSVSVTNENSKQDGSFLAQKILSEYTTLSNVNTNSIMDRKSLSNLFGHKLIRKVAFDSLTEQTNCLMNQLFSLLDESQLQKRCRTILGHLNVLDPEDIRTFVHSSESFQRFCFALAKFLTFDLTSVELNEHSYLLPLNYSSNNSVNNIQNSTIIRASNLFRKPFQYFRDNSTLLLIQAITGKLASQRETIDLFLDTCRDIMDTNDHSFHASCLLLIVYGIAGYMINDKISLSERKTVCLSFMSLYFDSEILKLPTHLHENTDNTVESNDVDITKQNTYKSWPAIESVKNEDSSKAKEKNQLKDIKINSISTCLLLEMFCTVSQINLLPIKTNSSSNHHNLDDEHFNECLRIGLLPTVSLFPRNDLIGQTARVCLNQVAVNCKYSNLSELITDNADYLVSNITLDLHRVNILTISSNSSNANSLSSGRKDETQQFLLSACNATNTLFEYCTIDVLPILKPMVTKMLSSLDLTYAYTAELFLPPFAQLMQTCRKWSWLLAGRCIEEMNDNGPMDKSIVQSGQVNNSCQYNNNESILSSIYQKTIDLISETRRLHHIESIDDVSQEKSNNAENTDRINDYEKPAMQEDDEADENKNQTFPDHLQIVEEVILRCIHLMADGNPRLRILSMNVIKEGCLALESESDLLLPIVHKIWASLMMRFRDSHAIVVEKAFDLLTILSKVAGNFIRQRASSEIIPPLVMFLTRSASISASSSISYKYLTSHRVQKYLLHELGSLCKQTNISSQSLQSVINVLVKYLDDSQPEELQKASIFSLETLWSLDPGCTWNLLISQLNESEIQSLYSASLIKPFKIIQVYHQSPDLQNGKNLKFKNISTFLHKVHGISDFACSYQGFKNLHLQTIHEWIVNFASYIASMMVAAHRVECESPYMKQNALDVYAQENGQESDVRKG</sequence>
<accession>A0AA85KBS4</accession>
<organism evidence="4 5">
    <name type="scientific">Trichobilharzia regenti</name>
    <name type="common">Nasal bird schistosome</name>
    <dbReference type="NCBI Taxonomy" id="157069"/>
    <lineage>
        <taxon>Eukaryota</taxon>
        <taxon>Metazoa</taxon>
        <taxon>Spiralia</taxon>
        <taxon>Lophotrochozoa</taxon>
        <taxon>Platyhelminthes</taxon>
        <taxon>Trematoda</taxon>
        <taxon>Digenea</taxon>
        <taxon>Strigeidida</taxon>
        <taxon>Schistosomatoidea</taxon>
        <taxon>Schistosomatidae</taxon>
        <taxon>Trichobilharzia</taxon>
    </lineage>
</organism>
<evidence type="ECO:0000313" key="5">
    <source>
        <dbReference type="WBParaSite" id="TREG1_75120.1"/>
    </source>
</evidence>
<evidence type="ECO:0000259" key="3">
    <source>
        <dbReference type="Pfam" id="PF24181"/>
    </source>
</evidence>
<dbReference type="InterPro" id="IPR011989">
    <property type="entry name" value="ARM-like"/>
</dbReference>
<evidence type="ECO:0000313" key="4">
    <source>
        <dbReference type="Proteomes" id="UP000050795"/>
    </source>
</evidence>
<feature type="region of interest" description="Disordered" evidence="1">
    <location>
        <begin position="889"/>
        <end position="908"/>
    </location>
</feature>
<feature type="domain" description="TTI1 N-terminal TPR" evidence="2">
    <location>
        <begin position="10"/>
        <end position="277"/>
    </location>
</feature>
<dbReference type="WBParaSite" id="TREG1_75120.1">
    <property type="protein sequence ID" value="TREG1_75120.1"/>
    <property type="gene ID" value="TREG1_75120"/>
</dbReference>
<dbReference type="PANTHER" id="PTHR18460:SF3">
    <property type="entry name" value="TELO2-INTERACTING PROTEIN 1 HOMOLOG"/>
    <property type="match status" value="1"/>
</dbReference>
<dbReference type="InterPro" id="IPR052587">
    <property type="entry name" value="TELO2-interacting_protein_1"/>
</dbReference>
<dbReference type="Pfam" id="PF24173">
    <property type="entry name" value="TPR_TTI1_N"/>
    <property type="match status" value="1"/>
</dbReference>
<dbReference type="SUPFAM" id="SSF48371">
    <property type="entry name" value="ARM repeat"/>
    <property type="match status" value="2"/>
</dbReference>
<dbReference type="Pfam" id="PF21547">
    <property type="entry name" value="TTI1"/>
    <property type="match status" value="1"/>
</dbReference>
<dbReference type="InterPro" id="IPR049362">
    <property type="entry name" value="TTI1_rpt"/>
</dbReference>
<reference evidence="5" key="2">
    <citation type="submission" date="2023-11" db="UniProtKB">
        <authorList>
            <consortium name="WormBaseParasite"/>
        </authorList>
    </citation>
    <scope>IDENTIFICATION</scope>
</reference>
<evidence type="ECO:0000259" key="2">
    <source>
        <dbReference type="Pfam" id="PF24173"/>
    </source>
</evidence>